<accession>A0A915HYS5</accession>
<keyword evidence="1" id="KW-0732">Signal</keyword>
<name>A0A915HYS5_ROMCU</name>
<keyword evidence="2" id="KW-1185">Reference proteome</keyword>
<evidence type="ECO:0000313" key="3">
    <source>
        <dbReference type="WBParaSite" id="nRc.2.0.1.t06411-RA"/>
    </source>
</evidence>
<proteinExistence type="predicted"/>
<protein>
    <submittedName>
        <fullName evidence="3">Uncharacterized protein</fullName>
    </submittedName>
</protein>
<dbReference type="Proteomes" id="UP000887565">
    <property type="component" value="Unplaced"/>
</dbReference>
<dbReference type="WBParaSite" id="nRc.2.0.1.t06411-RA">
    <property type="protein sequence ID" value="nRc.2.0.1.t06411-RA"/>
    <property type="gene ID" value="nRc.2.0.1.g06411"/>
</dbReference>
<evidence type="ECO:0000313" key="2">
    <source>
        <dbReference type="Proteomes" id="UP000887565"/>
    </source>
</evidence>
<organism evidence="2 3">
    <name type="scientific">Romanomermis culicivorax</name>
    <name type="common">Nematode worm</name>
    <dbReference type="NCBI Taxonomy" id="13658"/>
    <lineage>
        <taxon>Eukaryota</taxon>
        <taxon>Metazoa</taxon>
        <taxon>Ecdysozoa</taxon>
        <taxon>Nematoda</taxon>
        <taxon>Enoplea</taxon>
        <taxon>Dorylaimia</taxon>
        <taxon>Mermithida</taxon>
        <taxon>Mermithoidea</taxon>
        <taxon>Mermithidae</taxon>
        <taxon>Romanomermis</taxon>
    </lineage>
</organism>
<sequence>MYLISVFAFFSVTPTVQGKKLLIVGVGPAKGTKFDGGDIAGVEEPPPYNLDLLTFAYEQSVGAAKEIAKKLAVDGAIPPSSNASTTFWTIDDKCGDEYDWQTSAYDRLTKVTKYEYVLHMGLVFAIATNLVMTIGRIDTYWATISRLKGELSSESTNISYSSNAIVHFEAGPVCEYHWQYDVAKEIVNYAADVKEIRKLKSSTFLYATSTMTVVPGPNEQWVIGDKTSLMKNFVSLNSNEEFLGKMLQSFSDNYVTKYTTLISNFMIYAN</sequence>
<reference evidence="3" key="1">
    <citation type="submission" date="2022-11" db="UniProtKB">
        <authorList>
            <consortium name="WormBaseParasite"/>
        </authorList>
    </citation>
    <scope>IDENTIFICATION</scope>
</reference>
<evidence type="ECO:0000256" key="1">
    <source>
        <dbReference type="SAM" id="SignalP"/>
    </source>
</evidence>
<feature type="chain" id="PRO_5037769202" evidence="1">
    <location>
        <begin position="19"/>
        <end position="270"/>
    </location>
</feature>
<dbReference type="AlphaFoldDB" id="A0A915HYS5"/>
<feature type="signal peptide" evidence="1">
    <location>
        <begin position="1"/>
        <end position="18"/>
    </location>
</feature>